<gene>
    <name evidence="3" type="ORF">FJV41_09105</name>
</gene>
<dbReference type="OrthoDB" id="4193407at2"/>
<feature type="region of interest" description="Disordered" evidence="1">
    <location>
        <begin position="197"/>
        <end position="223"/>
    </location>
</feature>
<accession>A0A540X4Y2</accession>
<protein>
    <submittedName>
        <fullName evidence="3">DUF1990 family protein</fullName>
    </submittedName>
</protein>
<evidence type="ECO:0000313" key="3">
    <source>
        <dbReference type="EMBL" id="TQF16312.1"/>
    </source>
</evidence>
<keyword evidence="4" id="KW-1185">Reference proteome</keyword>
<comment type="caution">
    <text evidence="3">The sequence shown here is derived from an EMBL/GenBank/DDBJ whole genome shotgun (WGS) entry which is preliminary data.</text>
</comment>
<evidence type="ECO:0000256" key="1">
    <source>
        <dbReference type="SAM" id="MobiDB-lite"/>
    </source>
</evidence>
<organism evidence="3 4">
    <name type="scientific">Myxococcus llanfairpwllgwyngyllgogerychwyrndrobwllllantysiliogogogochensis</name>
    <dbReference type="NCBI Taxonomy" id="2590453"/>
    <lineage>
        <taxon>Bacteria</taxon>
        <taxon>Pseudomonadati</taxon>
        <taxon>Myxococcota</taxon>
        <taxon>Myxococcia</taxon>
        <taxon>Myxococcales</taxon>
        <taxon>Cystobacterineae</taxon>
        <taxon>Myxococcaceae</taxon>
        <taxon>Myxococcus</taxon>
    </lineage>
</organism>
<proteinExistence type="predicted"/>
<feature type="region of interest" description="Disordered" evidence="1">
    <location>
        <begin position="1"/>
        <end position="32"/>
    </location>
</feature>
<dbReference type="InterPro" id="IPR018960">
    <property type="entry name" value="DUF1990"/>
</dbReference>
<evidence type="ECO:0000313" key="4">
    <source>
        <dbReference type="Proteomes" id="UP000315369"/>
    </source>
</evidence>
<dbReference type="EMBL" id="VIFM01000026">
    <property type="protein sequence ID" value="TQF16312.1"/>
    <property type="molecule type" value="Genomic_DNA"/>
</dbReference>
<name>A0A540X4Y2_9BACT</name>
<dbReference type="AlphaFoldDB" id="A0A540X4Y2"/>
<dbReference type="Pfam" id="PF09348">
    <property type="entry name" value="DUF1990"/>
    <property type="match status" value="1"/>
</dbReference>
<sequence>MVGPDHAKGERVNHHTTPDTAGGEAGGLQLPEAGAGPLLQRDYWALIRHCRHRPADLLDWVARRFSEFAPEELCVFERESPSREDQPLAMGEMLTVRIHGAGTFGVRVIHKDRQSLTLATLPGHPEAGRITFGAYRNEYGDVLFHIRSRARSGSHMHHWGFVTAGEAMQTNTWTEFVLRVALSAGEGVVGGIHADTRELGEEPEGGDVMSGPTFLARGDDADD</sequence>
<dbReference type="Proteomes" id="UP000315369">
    <property type="component" value="Unassembled WGS sequence"/>
</dbReference>
<evidence type="ECO:0000259" key="2">
    <source>
        <dbReference type="Pfam" id="PF09348"/>
    </source>
</evidence>
<reference evidence="3 4" key="1">
    <citation type="submission" date="2019-06" db="EMBL/GenBank/DDBJ databases">
        <authorList>
            <person name="Livingstone P."/>
            <person name="Whitworth D."/>
        </authorList>
    </citation>
    <scope>NUCLEOTIDE SEQUENCE [LARGE SCALE GENOMIC DNA]</scope>
    <source>
        <strain evidence="3 4">AM401</strain>
    </source>
</reference>
<feature type="compositionally biased region" description="Basic and acidic residues" evidence="1">
    <location>
        <begin position="1"/>
        <end position="17"/>
    </location>
</feature>
<feature type="domain" description="DUF1990" evidence="2">
    <location>
        <begin position="83"/>
        <end position="160"/>
    </location>
</feature>